<dbReference type="InterPro" id="IPR052897">
    <property type="entry name" value="Sec-Metab_Biosynth_Hydrolase"/>
</dbReference>
<dbReference type="InterPro" id="IPR029058">
    <property type="entry name" value="AB_hydrolase_fold"/>
</dbReference>
<dbReference type="GO" id="GO:0016787">
    <property type="term" value="F:hydrolase activity"/>
    <property type="evidence" value="ECO:0007669"/>
    <property type="project" value="UniProtKB-KW"/>
</dbReference>
<dbReference type="PANTHER" id="PTHR37017">
    <property type="entry name" value="AB HYDROLASE-1 DOMAIN-CONTAINING PROTEIN-RELATED"/>
    <property type="match status" value="1"/>
</dbReference>
<dbReference type="InterPro" id="IPR000073">
    <property type="entry name" value="AB_hydrolase_1"/>
</dbReference>
<dbReference type="PANTHER" id="PTHR37017:SF11">
    <property type="entry name" value="ESTERASE_LIPASE_THIOESTERASE DOMAIN-CONTAINING PROTEIN"/>
    <property type="match status" value="1"/>
</dbReference>
<dbReference type="SUPFAM" id="SSF53474">
    <property type="entry name" value="alpha/beta-Hydrolases"/>
    <property type="match status" value="1"/>
</dbReference>
<evidence type="ECO:0000313" key="2">
    <source>
        <dbReference type="EMBL" id="KAA1424932.1"/>
    </source>
</evidence>
<dbReference type="Pfam" id="PF12697">
    <property type="entry name" value="Abhydrolase_6"/>
    <property type="match status" value="1"/>
</dbReference>
<dbReference type="RefSeq" id="WP_149768104.1">
    <property type="nucleotide sequence ID" value="NZ_VDFQ02000001.1"/>
</dbReference>
<dbReference type="EMBL" id="VDFQ02000001">
    <property type="protein sequence ID" value="KAA1424932.1"/>
    <property type="molecule type" value="Genomic_DNA"/>
</dbReference>
<accession>A0A5Q6S3H3</accession>
<comment type="caution">
    <text evidence="2">The sequence shown here is derived from an EMBL/GenBank/DDBJ whole genome shotgun (WGS) entry which is preliminary data.</text>
</comment>
<gene>
    <name evidence="2" type="ORF">FE697_003255</name>
</gene>
<keyword evidence="2" id="KW-0378">Hydrolase</keyword>
<evidence type="ECO:0000259" key="1">
    <source>
        <dbReference type="Pfam" id="PF12697"/>
    </source>
</evidence>
<evidence type="ECO:0000313" key="3">
    <source>
        <dbReference type="Proteomes" id="UP000307768"/>
    </source>
</evidence>
<dbReference type="AlphaFoldDB" id="A0A5Q6S3H3"/>
<proteinExistence type="predicted"/>
<protein>
    <submittedName>
        <fullName evidence="2">Alpha/beta hydrolase</fullName>
    </submittedName>
</protein>
<dbReference type="Proteomes" id="UP000307768">
    <property type="component" value="Unassembled WGS sequence"/>
</dbReference>
<sequence length="228" mass="24677">MTTYILIPGAGGDPAYWSQLVPELERRGHTAIAVDIPQHDEAAGIQDHVQTVLDAMTAYDVPSDAAPVVVAQSMGAFIGPLVCARLPVELLVLLNPMIPSPGETAGEWWSATGSSEARREAGWEDFDVQRDFFHDVPDDLAAALLAGDGREPSERSFAEPWPASAWPDVPTSVIACTGDRIFPVAFQRRVSQERLGLTPYEMPGGHLVALSRPEELADQLEALVRARV</sequence>
<reference evidence="2 3" key="1">
    <citation type="submission" date="2019-09" db="EMBL/GenBank/DDBJ databases">
        <title>Mumia zhuanghuii sp. nov. isolated from the intestinal contents of plateau pika (Ochotona curzoniae) in the Qinghai-Tibet plateau of China.</title>
        <authorList>
            <person name="Tian Z."/>
        </authorList>
    </citation>
    <scope>NUCLEOTIDE SEQUENCE [LARGE SCALE GENOMIC DNA]</scope>
    <source>
        <strain evidence="3">350</strain>
    </source>
</reference>
<dbReference type="OrthoDB" id="9773549at2"/>
<organism evidence="2 3">
    <name type="scientific">Mumia zhuanghuii</name>
    <dbReference type="NCBI Taxonomy" id="2585211"/>
    <lineage>
        <taxon>Bacteria</taxon>
        <taxon>Bacillati</taxon>
        <taxon>Actinomycetota</taxon>
        <taxon>Actinomycetes</taxon>
        <taxon>Propionibacteriales</taxon>
        <taxon>Nocardioidaceae</taxon>
        <taxon>Mumia</taxon>
    </lineage>
</organism>
<name>A0A5Q6S3H3_9ACTN</name>
<feature type="domain" description="AB hydrolase-1" evidence="1">
    <location>
        <begin position="5"/>
        <end position="218"/>
    </location>
</feature>
<dbReference type="Gene3D" id="3.40.50.1820">
    <property type="entry name" value="alpha/beta hydrolase"/>
    <property type="match status" value="1"/>
</dbReference>